<reference evidence="1 2" key="1">
    <citation type="journal article" date="2021" name="Appl. Environ. Microbiol.">
        <title>Genetic linkage and physical mapping for an oyster mushroom Pleurotus cornucopiae and QTL analysis for the trait cap color.</title>
        <authorList>
            <person name="Zhang Y."/>
            <person name="Gao W."/>
            <person name="Sonnenberg A."/>
            <person name="Chen Q."/>
            <person name="Zhang J."/>
            <person name="Huang C."/>
        </authorList>
    </citation>
    <scope>NUCLEOTIDE SEQUENCE [LARGE SCALE GENOMIC DNA]</scope>
    <source>
        <strain evidence="1">CCMSSC00406</strain>
    </source>
</reference>
<protein>
    <submittedName>
        <fullName evidence="1">Uncharacterized protein</fullName>
    </submittedName>
</protein>
<name>A0ACB7IZC4_PLECO</name>
<proteinExistence type="predicted"/>
<gene>
    <name evidence="1" type="ORF">CCMSSC00406_0000372</name>
</gene>
<evidence type="ECO:0000313" key="1">
    <source>
        <dbReference type="EMBL" id="KAG9222939.1"/>
    </source>
</evidence>
<evidence type="ECO:0000313" key="2">
    <source>
        <dbReference type="Proteomes" id="UP000824881"/>
    </source>
</evidence>
<keyword evidence="2" id="KW-1185">Reference proteome</keyword>
<accession>A0ACB7IZC4</accession>
<organism evidence="1 2">
    <name type="scientific">Pleurotus cornucopiae</name>
    <name type="common">Cornucopia mushroom</name>
    <dbReference type="NCBI Taxonomy" id="5321"/>
    <lineage>
        <taxon>Eukaryota</taxon>
        <taxon>Fungi</taxon>
        <taxon>Dikarya</taxon>
        <taxon>Basidiomycota</taxon>
        <taxon>Agaricomycotina</taxon>
        <taxon>Agaricomycetes</taxon>
        <taxon>Agaricomycetidae</taxon>
        <taxon>Agaricales</taxon>
        <taxon>Pleurotineae</taxon>
        <taxon>Pleurotaceae</taxon>
        <taxon>Pleurotus</taxon>
    </lineage>
</organism>
<comment type="caution">
    <text evidence="1">The sequence shown here is derived from an EMBL/GenBank/DDBJ whole genome shotgun (WGS) entry which is preliminary data.</text>
</comment>
<dbReference type="Proteomes" id="UP000824881">
    <property type="component" value="Unassembled WGS sequence"/>
</dbReference>
<dbReference type="EMBL" id="WQMT02000005">
    <property type="protein sequence ID" value="KAG9222939.1"/>
    <property type="molecule type" value="Genomic_DNA"/>
</dbReference>
<sequence>MSQFPDYYKLLNVSKSATQDEIRQAYKKESLRTHPDRLVNATPAERQGATERFQAVADAYYVLSDVTRRREYDELYSTRASKDRTTDPGSSTSFFAQFANMFAGSGAGGSSAEAQAGPGGQPNAEGVFADVFEEMLRPEVNRVIPWWTYVGAFSGAGLGFIVANVPGLMVGAFAGNRLGAIRDAKGKSVAAVFTQLGGEQKAEILRALAMKSSQIVVLSASKGVDMPQPVLNAQFPNGTRPRTNSAPFKKGRKLVFDGVLVPPLKAERTRSGGGVLAESPFPQPLPEPLTNDPHAVSHGATSHVAPRDMLGDTDTKSHRSSKSSSSKGHRNPVSNTTVVADGAPQVISSSKRTTAPKPSSHKGSPSISTLKGSNGRKRHPSPGESTETEVVSLPASASTSSAKSAATQTPKNATKATRTATKKRQRLLIDAATGEPKSTVASTRDPFDDDEGDVIMSDARDEPFEDDFEIDFQMLRLDEVTTPAWVPAGTGAPAMYVPPGAQELITSMKRSLDSVEKARRKLEERYLQEMHKRIALENELARLRRCITLGSVGLKTPPPEAL</sequence>